<keyword evidence="2 5" id="KW-0238">DNA-binding</keyword>
<dbReference type="PANTHER" id="PTHR30146:SF109">
    <property type="entry name" value="HTH-TYPE TRANSCRIPTIONAL REGULATOR GALS"/>
    <property type="match status" value="1"/>
</dbReference>
<dbReference type="GO" id="GO:0003700">
    <property type="term" value="F:DNA-binding transcription factor activity"/>
    <property type="evidence" value="ECO:0007669"/>
    <property type="project" value="TreeGrafter"/>
</dbReference>
<dbReference type="InterPro" id="IPR028082">
    <property type="entry name" value="Peripla_BP_I"/>
</dbReference>
<evidence type="ECO:0000313" key="6">
    <source>
        <dbReference type="Proteomes" id="UP000281955"/>
    </source>
</evidence>
<evidence type="ECO:0000313" key="5">
    <source>
        <dbReference type="EMBL" id="RKS80416.1"/>
    </source>
</evidence>
<dbReference type="SUPFAM" id="SSF47413">
    <property type="entry name" value="lambda repressor-like DNA-binding domains"/>
    <property type="match status" value="1"/>
</dbReference>
<protein>
    <submittedName>
        <fullName evidence="5">DNA-binding LacI/PurR family transcriptional regulator</fullName>
    </submittedName>
</protein>
<dbReference type="GO" id="GO:0000976">
    <property type="term" value="F:transcription cis-regulatory region binding"/>
    <property type="evidence" value="ECO:0007669"/>
    <property type="project" value="TreeGrafter"/>
</dbReference>
<dbReference type="Pfam" id="PF13377">
    <property type="entry name" value="Peripla_BP_3"/>
    <property type="match status" value="1"/>
</dbReference>
<keyword evidence="3" id="KW-0804">Transcription</keyword>
<dbReference type="Pfam" id="PF00356">
    <property type="entry name" value="LacI"/>
    <property type="match status" value="1"/>
</dbReference>
<accession>A0A420XUA4</accession>
<dbReference type="InParanoid" id="A0A420XUA4"/>
<proteinExistence type="predicted"/>
<dbReference type="PROSITE" id="PS50932">
    <property type="entry name" value="HTH_LACI_2"/>
    <property type="match status" value="1"/>
</dbReference>
<feature type="domain" description="HTH lacI-type" evidence="4">
    <location>
        <begin position="8"/>
        <end position="62"/>
    </location>
</feature>
<organism evidence="5 6">
    <name type="scientific">Motilibacter peucedani</name>
    <dbReference type="NCBI Taxonomy" id="598650"/>
    <lineage>
        <taxon>Bacteria</taxon>
        <taxon>Bacillati</taxon>
        <taxon>Actinomycetota</taxon>
        <taxon>Actinomycetes</taxon>
        <taxon>Motilibacterales</taxon>
        <taxon>Motilibacteraceae</taxon>
        <taxon>Motilibacter</taxon>
    </lineage>
</organism>
<dbReference type="SUPFAM" id="SSF53822">
    <property type="entry name" value="Periplasmic binding protein-like I"/>
    <property type="match status" value="1"/>
</dbReference>
<dbReference type="PANTHER" id="PTHR30146">
    <property type="entry name" value="LACI-RELATED TRANSCRIPTIONAL REPRESSOR"/>
    <property type="match status" value="1"/>
</dbReference>
<keyword evidence="6" id="KW-1185">Reference proteome</keyword>
<dbReference type="InterPro" id="IPR046335">
    <property type="entry name" value="LacI/GalR-like_sensor"/>
</dbReference>
<dbReference type="Gene3D" id="3.40.50.2300">
    <property type="match status" value="2"/>
</dbReference>
<dbReference type="PROSITE" id="PS00356">
    <property type="entry name" value="HTH_LACI_1"/>
    <property type="match status" value="1"/>
</dbReference>
<dbReference type="InterPro" id="IPR000843">
    <property type="entry name" value="HTH_LacI"/>
</dbReference>
<dbReference type="EMBL" id="RBWV01000009">
    <property type="protein sequence ID" value="RKS80416.1"/>
    <property type="molecule type" value="Genomic_DNA"/>
</dbReference>
<dbReference type="CDD" id="cd01392">
    <property type="entry name" value="HTH_LacI"/>
    <property type="match status" value="1"/>
</dbReference>
<dbReference type="SMART" id="SM00354">
    <property type="entry name" value="HTH_LACI"/>
    <property type="match status" value="1"/>
</dbReference>
<evidence type="ECO:0000256" key="2">
    <source>
        <dbReference type="ARBA" id="ARBA00023125"/>
    </source>
</evidence>
<keyword evidence="1" id="KW-0805">Transcription regulation</keyword>
<evidence type="ECO:0000256" key="1">
    <source>
        <dbReference type="ARBA" id="ARBA00023015"/>
    </source>
</evidence>
<evidence type="ECO:0000259" key="4">
    <source>
        <dbReference type="PROSITE" id="PS50932"/>
    </source>
</evidence>
<reference evidence="5 6" key="1">
    <citation type="submission" date="2018-10" db="EMBL/GenBank/DDBJ databases">
        <title>Genomic Encyclopedia of Archaeal and Bacterial Type Strains, Phase II (KMG-II): from individual species to whole genera.</title>
        <authorList>
            <person name="Goeker M."/>
        </authorList>
    </citation>
    <scope>NUCLEOTIDE SEQUENCE [LARGE SCALE GENOMIC DNA]</scope>
    <source>
        <strain evidence="5 6">RP-AC37</strain>
    </source>
</reference>
<name>A0A420XUA4_9ACTN</name>
<comment type="caution">
    <text evidence="5">The sequence shown here is derived from an EMBL/GenBank/DDBJ whole genome shotgun (WGS) entry which is preliminary data.</text>
</comment>
<dbReference type="InterPro" id="IPR010982">
    <property type="entry name" value="Lambda_DNA-bd_dom_sf"/>
</dbReference>
<dbReference type="Gene3D" id="1.10.260.40">
    <property type="entry name" value="lambda repressor-like DNA-binding domains"/>
    <property type="match status" value="1"/>
</dbReference>
<evidence type="ECO:0000256" key="3">
    <source>
        <dbReference type="ARBA" id="ARBA00023163"/>
    </source>
</evidence>
<dbReference type="Proteomes" id="UP000281955">
    <property type="component" value="Unassembled WGS sequence"/>
</dbReference>
<dbReference type="CDD" id="cd01574">
    <property type="entry name" value="PBP1_LacI"/>
    <property type="match status" value="1"/>
</dbReference>
<dbReference type="RefSeq" id="WP_231121469.1">
    <property type="nucleotide sequence ID" value="NZ_RBWV01000009.1"/>
</dbReference>
<dbReference type="AlphaFoldDB" id="A0A420XUA4"/>
<sequence length="344" mass="36178">MVAARRSPTMIDVATYAGVSSQTVSRVINGSSSVRPATRARVVAAVEELGYLPNAAARALVTRRSRTIGVVSFGTRLYGPTSMVFGIEQAAREAGFFVSVASEPTIDALTLRRALHRLGEQVVEGVVVIAPQKQAQLALTRLSPDVPAVVVDGHDVDGPPRVFVDHFSGAREATRHLLAQGVRTVHHVAGPSDWVEAEERLEGWSSVLREAGAVVHEPLRGDWSAASGYAAGRELARDPAVEAVFVANDHMALGLLKAFAEAGRDVPSDCLVVGFDGSPEAEFFRPALTTVHQDFSELGQRSVHLLLAQITGGPAPLATSVTAGLVVRASSVRRGAPALLGGGP</sequence>
<gene>
    <name evidence="5" type="ORF">CLV35_0848</name>
</gene>